<keyword evidence="9" id="KW-1185">Reference proteome</keyword>
<evidence type="ECO:0000256" key="4">
    <source>
        <dbReference type="ARBA" id="ARBA00022741"/>
    </source>
</evidence>
<dbReference type="SUPFAM" id="SSF56112">
    <property type="entry name" value="Protein kinase-like (PK-like)"/>
    <property type="match status" value="1"/>
</dbReference>
<dbReference type="Proteomes" id="UP000663873">
    <property type="component" value="Unassembled WGS sequence"/>
</dbReference>
<dbReference type="Pfam" id="PF00069">
    <property type="entry name" value="Pkinase"/>
    <property type="match status" value="1"/>
</dbReference>
<proteinExistence type="inferred from homology"/>
<evidence type="ECO:0000259" key="7">
    <source>
        <dbReference type="PROSITE" id="PS50011"/>
    </source>
</evidence>
<dbReference type="InterPro" id="IPR050205">
    <property type="entry name" value="CDPK_Ser/Thr_kinases"/>
</dbReference>
<dbReference type="PANTHER" id="PTHR24349">
    <property type="entry name" value="SERINE/THREONINE-PROTEIN KINASE"/>
    <property type="match status" value="1"/>
</dbReference>
<gene>
    <name evidence="8" type="ORF">UJA718_LOCUS43748</name>
</gene>
<dbReference type="AlphaFoldDB" id="A0A821SJQ1"/>
<accession>A0A821SJQ1</accession>
<evidence type="ECO:0000256" key="3">
    <source>
        <dbReference type="ARBA" id="ARBA00022679"/>
    </source>
</evidence>
<sequence length="66" mass="7276">PEVLANRGAGSYTNKVDVWSLGVILYICLVGYPPFSESPDTPPLSEQILKGLYTFPDEFWSEISAP</sequence>
<dbReference type="InterPro" id="IPR000719">
    <property type="entry name" value="Prot_kinase_dom"/>
</dbReference>
<evidence type="ECO:0000313" key="9">
    <source>
        <dbReference type="Proteomes" id="UP000663873"/>
    </source>
</evidence>
<organism evidence="8 9">
    <name type="scientific">Rotaria socialis</name>
    <dbReference type="NCBI Taxonomy" id="392032"/>
    <lineage>
        <taxon>Eukaryota</taxon>
        <taxon>Metazoa</taxon>
        <taxon>Spiralia</taxon>
        <taxon>Gnathifera</taxon>
        <taxon>Rotifera</taxon>
        <taxon>Eurotatoria</taxon>
        <taxon>Bdelloidea</taxon>
        <taxon>Philodinida</taxon>
        <taxon>Philodinidae</taxon>
        <taxon>Rotaria</taxon>
    </lineage>
</organism>
<keyword evidence="6" id="KW-0067">ATP-binding</keyword>
<keyword evidence="5" id="KW-0418">Kinase</keyword>
<reference evidence="8" key="1">
    <citation type="submission" date="2021-02" db="EMBL/GenBank/DDBJ databases">
        <authorList>
            <person name="Nowell W R."/>
        </authorList>
    </citation>
    <scope>NUCLEOTIDE SEQUENCE</scope>
</reference>
<comment type="similarity">
    <text evidence="1">Belongs to the protein kinase superfamily. CAMK Ser/Thr protein kinase family.</text>
</comment>
<keyword evidence="2" id="KW-0723">Serine/threonine-protein kinase</keyword>
<evidence type="ECO:0000256" key="5">
    <source>
        <dbReference type="ARBA" id="ARBA00022777"/>
    </source>
</evidence>
<feature type="domain" description="Protein kinase" evidence="7">
    <location>
        <begin position="1"/>
        <end position="66"/>
    </location>
</feature>
<evidence type="ECO:0000256" key="6">
    <source>
        <dbReference type="ARBA" id="ARBA00022840"/>
    </source>
</evidence>
<protein>
    <recommendedName>
        <fullName evidence="7">Protein kinase domain-containing protein</fullName>
    </recommendedName>
</protein>
<dbReference type="GO" id="GO:0004674">
    <property type="term" value="F:protein serine/threonine kinase activity"/>
    <property type="evidence" value="ECO:0007669"/>
    <property type="project" value="UniProtKB-KW"/>
</dbReference>
<evidence type="ECO:0000313" key="8">
    <source>
        <dbReference type="EMBL" id="CAF4857667.1"/>
    </source>
</evidence>
<dbReference type="GO" id="GO:0005524">
    <property type="term" value="F:ATP binding"/>
    <property type="evidence" value="ECO:0007669"/>
    <property type="project" value="UniProtKB-KW"/>
</dbReference>
<dbReference type="EMBL" id="CAJOBP010063022">
    <property type="protein sequence ID" value="CAF4857667.1"/>
    <property type="molecule type" value="Genomic_DNA"/>
</dbReference>
<evidence type="ECO:0000256" key="1">
    <source>
        <dbReference type="ARBA" id="ARBA00006692"/>
    </source>
</evidence>
<dbReference type="InterPro" id="IPR011009">
    <property type="entry name" value="Kinase-like_dom_sf"/>
</dbReference>
<feature type="non-terminal residue" evidence="8">
    <location>
        <position position="66"/>
    </location>
</feature>
<dbReference type="PROSITE" id="PS50011">
    <property type="entry name" value="PROTEIN_KINASE_DOM"/>
    <property type="match status" value="1"/>
</dbReference>
<evidence type="ECO:0000256" key="2">
    <source>
        <dbReference type="ARBA" id="ARBA00022527"/>
    </source>
</evidence>
<keyword evidence="4" id="KW-0547">Nucleotide-binding</keyword>
<dbReference type="Gene3D" id="1.10.510.10">
    <property type="entry name" value="Transferase(Phosphotransferase) domain 1"/>
    <property type="match status" value="1"/>
</dbReference>
<keyword evidence="3" id="KW-0808">Transferase</keyword>
<name>A0A821SJQ1_9BILA</name>
<comment type="caution">
    <text evidence="8">The sequence shown here is derived from an EMBL/GenBank/DDBJ whole genome shotgun (WGS) entry which is preliminary data.</text>
</comment>
<feature type="non-terminal residue" evidence="8">
    <location>
        <position position="1"/>
    </location>
</feature>